<dbReference type="GeneID" id="93571511"/>
<dbReference type="Pfam" id="PF20684">
    <property type="entry name" value="Fung_rhodopsin"/>
    <property type="match status" value="1"/>
</dbReference>
<feature type="chain" id="PRO_5013381534" description="Rhodopsin domain-containing protein" evidence="7">
    <location>
        <begin position="25"/>
        <end position="231"/>
    </location>
</feature>
<comment type="subcellular location">
    <subcellularLocation>
        <location evidence="1">Membrane</location>
        <topology evidence="1">Multi-pass membrane protein</topology>
    </subcellularLocation>
</comment>
<feature type="transmembrane region" description="Helical" evidence="6">
    <location>
        <begin position="74"/>
        <end position="95"/>
    </location>
</feature>
<sequence>MVIVTLYCIASMLIIALLCRPINANWNVTIKKTCGDVAKAEYASGGFNFTVDLLIVSLPMPIVWTLQMPKEKKVSVIGAFLLGLVTAGVNIERIIQFRTCDQANNTYCILDASILIMAEITCGILVSCAPTLGPIFFRARAHTYKPAASVRRGLRTFGSSGRSWPRRKPQIDTLLHSMDDDFNQSKGGARVETHQMTNIICPGASHHTNPGEIRVQSQLSVWESVTPDQRV</sequence>
<evidence type="ECO:0000313" key="9">
    <source>
        <dbReference type="EMBL" id="OJJ66068.1"/>
    </source>
</evidence>
<dbReference type="OMA" id="PINANWN"/>
<proteinExistence type="inferred from homology"/>
<keyword evidence="3 6" id="KW-1133">Transmembrane helix</keyword>
<organism evidence="9 10">
    <name type="scientific">Aspergillus brasiliensis (strain CBS 101740 / IMI 381727 / IBT 21946)</name>
    <dbReference type="NCBI Taxonomy" id="767769"/>
    <lineage>
        <taxon>Eukaryota</taxon>
        <taxon>Fungi</taxon>
        <taxon>Dikarya</taxon>
        <taxon>Ascomycota</taxon>
        <taxon>Pezizomycotina</taxon>
        <taxon>Eurotiomycetes</taxon>
        <taxon>Eurotiomycetidae</taxon>
        <taxon>Eurotiales</taxon>
        <taxon>Aspergillaceae</taxon>
        <taxon>Aspergillus</taxon>
        <taxon>Aspergillus subgen. Circumdati</taxon>
    </lineage>
</organism>
<dbReference type="OrthoDB" id="3529975at2759"/>
<feature type="transmembrane region" description="Helical" evidence="6">
    <location>
        <begin position="48"/>
        <end position="67"/>
    </location>
</feature>
<keyword evidence="7" id="KW-0732">Signal</keyword>
<gene>
    <name evidence="9" type="ORF">ASPBRDRAFT_138767</name>
</gene>
<dbReference type="AlphaFoldDB" id="A0A1L9U345"/>
<dbReference type="STRING" id="767769.A0A1L9U345"/>
<dbReference type="PANTHER" id="PTHR33048">
    <property type="entry name" value="PTH11-LIKE INTEGRAL MEMBRANE PROTEIN (AFU_ORTHOLOGUE AFUA_5G11245)"/>
    <property type="match status" value="1"/>
</dbReference>
<evidence type="ECO:0000313" key="10">
    <source>
        <dbReference type="Proteomes" id="UP000184499"/>
    </source>
</evidence>
<protein>
    <recommendedName>
        <fullName evidence="8">Rhodopsin domain-containing protein</fullName>
    </recommendedName>
</protein>
<reference evidence="10" key="1">
    <citation type="journal article" date="2017" name="Genome Biol.">
        <title>Comparative genomics reveals high biological diversity and specific adaptations in the industrially and medically important fungal genus Aspergillus.</title>
        <authorList>
            <person name="de Vries R.P."/>
            <person name="Riley R."/>
            <person name="Wiebenga A."/>
            <person name="Aguilar-Osorio G."/>
            <person name="Amillis S."/>
            <person name="Uchima C.A."/>
            <person name="Anderluh G."/>
            <person name="Asadollahi M."/>
            <person name="Askin M."/>
            <person name="Barry K."/>
            <person name="Battaglia E."/>
            <person name="Bayram O."/>
            <person name="Benocci T."/>
            <person name="Braus-Stromeyer S.A."/>
            <person name="Caldana C."/>
            <person name="Canovas D."/>
            <person name="Cerqueira G.C."/>
            <person name="Chen F."/>
            <person name="Chen W."/>
            <person name="Choi C."/>
            <person name="Clum A."/>
            <person name="Dos Santos R.A."/>
            <person name="Damasio A.R."/>
            <person name="Diallinas G."/>
            <person name="Emri T."/>
            <person name="Fekete E."/>
            <person name="Flipphi M."/>
            <person name="Freyberg S."/>
            <person name="Gallo A."/>
            <person name="Gournas C."/>
            <person name="Habgood R."/>
            <person name="Hainaut M."/>
            <person name="Harispe M.L."/>
            <person name="Henrissat B."/>
            <person name="Hilden K.S."/>
            <person name="Hope R."/>
            <person name="Hossain A."/>
            <person name="Karabika E."/>
            <person name="Karaffa L."/>
            <person name="Karanyi Z."/>
            <person name="Krasevec N."/>
            <person name="Kuo A."/>
            <person name="Kusch H."/>
            <person name="LaButti K."/>
            <person name="Lagendijk E.L."/>
            <person name="Lapidus A."/>
            <person name="Levasseur A."/>
            <person name="Lindquist E."/>
            <person name="Lipzen A."/>
            <person name="Logrieco A.F."/>
            <person name="MacCabe A."/>
            <person name="Maekelae M.R."/>
            <person name="Malavazi I."/>
            <person name="Melin P."/>
            <person name="Meyer V."/>
            <person name="Mielnichuk N."/>
            <person name="Miskei M."/>
            <person name="Molnar A.P."/>
            <person name="Mule G."/>
            <person name="Ngan C.Y."/>
            <person name="Orejas M."/>
            <person name="Orosz E."/>
            <person name="Ouedraogo J.P."/>
            <person name="Overkamp K.M."/>
            <person name="Park H.-S."/>
            <person name="Perrone G."/>
            <person name="Piumi F."/>
            <person name="Punt P.J."/>
            <person name="Ram A.F."/>
            <person name="Ramon A."/>
            <person name="Rauscher S."/>
            <person name="Record E."/>
            <person name="Riano-Pachon D.M."/>
            <person name="Robert V."/>
            <person name="Roehrig J."/>
            <person name="Ruller R."/>
            <person name="Salamov A."/>
            <person name="Salih N.S."/>
            <person name="Samson R.A."/>
            <person name="Sandor E."/>
            <person name="Sanguinetti M."/>
            <person name="Schuetze T."/>
            <person name="Sepcic K."/>
            <person name="Shelest E."/>
            <person name="Sherlock G."/>
            <person name="Sophianopoulou V."/>
            <person name="Squina F.M."/>
            <person name="Sun H."/>
            <person name="Susca A."/>
            <person name="Todd R.B."/>
            <person name="Tsang A."/>
            <person name="Unkles S.E."/>
            <person name="van de Wiele N."/>
            <person name="van Rossen-Uffink D."/>
            <person name="Oliveira J.V."/>
            <person name="Vesth T.C."/>
            <person name="Visser J."/>
            <person name="Yu J.-H."/>
            <person name="Zhou M."/>
            <person name="Andersen M.R."/>
            <person name="Archer D.B."/>
            <person name="Baker S.E."/>
            <person name="Benoit I."/>
            <person name="Brakhage A.A."/>
            <person name="Braus G.H."/>
            <person name="Fischer R."/>
            <person name="Frisvad J.C."/>
            <person name="Goldman G.H."/>
            <person name="Houbraken J."/>
            <person name="Oakley B."/>
            <person name="Pocsi I."/>
            <person name="Scazzocchio C."/>
            <person name="Seiboth B."/>
            <person name="vanKuyk P.A."/>
            <person name="Wortman J."/>
            <person name="Dyer P.S."/>
            <person name="Grigoriev I.V."/>
        </authorList>
    </citation>
    <scope>NUCLEOTIDE SEQUENCE [LARGE SCALE GENOMIC DNA]</scope>
    <source>
        <strain evidence="10">CBS 101740 / IMI 381727 / IBT 21946</strain>
    </source>
</reference>
<evidence type="ECO:0000256" key="6">
    <source>
        <dbReference type="SAM" id="Phobius"/>
    </source>
</evidence>
<evidence type="ECO:0000259" key="8">
    <source>
        <dbReference type="Pfam" id="PF20684"/>
    </source>
</evidence>
<dbReference type="RefSeq" id="XP_067473318.1">
    <property type="nucleotide sequence ID" value="XM_067619023.1"/>
</dbReference>
<accession>A0A1L9U345</accession>
<keyword evidence="2 6" id="KW-0812">Transmembrane</keyword>
<name>A0A1L9U345_ASPBC</name>
<dbReference type="PANTHER" id="PTHR33048:SF47">
    <property type="entry name" value="INTEGRAL MEMBRANE PROTEIN-RELATED"/>
    <property type="match status" value="1"/>
</dbReference>
<evidence type="ECO:0000256" key="7">
    <source>
        <dbReference type="SAM" id="SignalP"/>
    </source>
</evidence>
<dbReference type="EMBL" id="KV878702">
    <property type="protein sequence ID" value="OJJ66068.1"/>
    <property type="molecule type" value="Genomic_DNA"/>
</dbReference>
<evidence type="ECO:0000256" key="1">
    <source>
        <dbReference type="ARBA" id="ARBA00004141"/>
    </source>
</evidence>
<evidence type="ECO:0000256" key="4">
    <source>
        <dbReference type="ARBA" id="ARBA00023136"/>
    </source>
</evidence>
<dbReference type="VEuPathDB" id="FungiDB:ASPBRDRAFT_138767"/>
<dbReference type="Proteomes" id="UP000184499">
    <property type="component" value="Unassembled WGS sequence"/>
</dbReference>
<feature type="transmembrane region" description="Helical" evidence="6">
    <location>
        <begin position="115"/>
        <end position="137"/>
    </location>
</feature>
<evidence type="ECO:0000256" key="2">
    <source>
        <dbReference type="ARBA" id="ARBA00022692"/>
    </source>
</evidence>
<dbReference type="InterPro" id="IPR052337">
    <property type="entry name" value="SAT4-like"/>
</dbReference>
<keyword evidence="4 6" id="KW-0472">Membrane</keyword>
<dbReference type="GO" id="GO:0016020">
    <property type="term" value="C:membrane"/>
    <property type="evidence" value="ECO:0007669"/>
    <property type="project" value="UniProtKB-SubCell"/>
</dbReference>
<evidence type="ECO:0000256" key="3">
    <source>
        <dbReference type="ARBA" id="ARBA00022989"/>
    </source>
</evidence>
<feature type="domain" description="Rhodopsin" evidence="8">
    <location>
        <begin position="1"/>
        <end position="136"/>
    </location>
</feature>
<keyword evidence="10" id="KW-1185">Reference proteome</keyword>
<comment type="similarity">
    <text evidence="5">Belongs to the SAT4 family.</text>
</comment>
<feature type="signal peptide" evidence="7">
    <location>
        <begin position="1"/>
        <end position="24"/>
    </location>
</feature>
<evidence type="ECO:0000256" key="5">
    <source>
        <dbReference type="ARBA" id="ARBA00038359"/>
    </source>
</evidence>
<dbReference type="InterPro" id="IPR049326">
    <property type="entry name" value="Rhodopsin_dom_fungi"/>
</dbReference>